<dbReference type="GO" id="GO:0034453">
    <property type="term" value="P:microtubule anchoring"/>
    <property type="evidence" value="ECO:0007669"/>
    <property type="project" value="InterPro"/>
</dbReference>
<dbReference type="PANTHER" id="PTHR13958:SF3">
    <property type="entry name" value="CAP-GLY DOMAIN-CONTAINING PROTEIN-RELATED"/>
    <property type="match status" value="1"/>
</dbReference>
<dbReference type="Pfam" id="PF01302">
    <property type="entry name" value="CAP_GLY"/>
    <property type="match status" value="1"/>
</dbReference>
<dbReference type="InterPro" id="IPR000938">
    <property type="entry name" value="CAP-Gly_domain"/>
</dbReference>
<dbReference type="PROSITE" id="PS50245">
    <property type="entry name" value="CAP_GLY_2"/>
    <property type="match status" value="1"/>
</dbReference>
<reference evidence="3 4" key="1">
    <citation type="submission" date="2015-12" db="EMBL/GenBank/DDBJ databases">
        <title>The genome of Folsomia candida.</title>
        <authorList>
            <person name="Faddeeva A."/>
            <person name="Derks M.F."/>
            <person name="Anvar Y."/>
            <person name="Smit S."/>
            <person name="Van Straalen N."/>
            <person name="Roelofs D."/>
        </authorList>
    </citation>
    <scope>NUCLEOTIDE SEQUENCE [LARGE SCALE GENOMIC DNA]</scope>
    <source>
        <strain evidence="3 4">VU population</strain>
        <tissue evidence="3">Whole body</tissue>
    </source>
</reference>
<dbReference type="GO" id="GO:0005813">
    <property type="term" value="C:centrosome"/>
    <property type="evidence" value="ECO:0007669"/>
    <property type="project" value="InterPro"/>
</dbReference>
<sequence length="175" mass="19918">MWRNSPTPSSTFSYSYNSSSGRSTSKSPDSSYRYDERTTSPLGTFYQDDHHDLDIGDRVIVRSSVGDAKTGILQYVGNVDFAEGIWAGVELFYPQGRNDGTVGGVEYFRCKHPYGIFVPFRKVDWSPVNRMVVKRPRGEHDHEKCGDKCQIHDRIYWNTEARMGNKVIGIRNPAL</sequence>
<dbReference type="Proteomes" id="UP000198287">
    <property type="component" value="Unassembled WGS sequence"/>
</dbReference>
<dbReference type="GO" id="GO:0008017">
    <property type="term" value="F:microtubule binding"/>
    <property type="evidence" value="ECO:0007669"/>
    <property type="project" value="InterPro"/>
</dbReference>
<dbReference type="STRING" id="158441.A0A226EZR7"/>
<evidence type="ECO:0000259" key="2">
    <source>
        <dbReference type="PROSITE" id="PS50245"/>
    </source>
</evidence>
<feature type="region of interest" description="Disordered" evidence="1">
    <location>
        <begin position="1"/>
        <end position="35"/>
    </location>
</feature>
<evidence type="ECO:0000256" key="1">
    <source>
        <dbReference type="SAM" id="MobiDB-lite"/>
    </source>
</evidence>
<protein>
    <submittedName>
        <fullName evidence="3">Restin</fullName>
    </submittedName>
</protein>
<dbReference type="SUPFAM" id="SSF74924">
    <property type="entry name" value="Cap-Gly domain"/>
    <property type="match status" value="1"/>
</dbReference>
<comment type="caution">
    <text evidence="3">The sequence shown here is derived from an EMBL/GenBank/DDBJ whole genome shotgun (WGS) entry which is preliminary data.</text>
</comment>
<dbReference type="EMBL" id="LNIX01000001">
    <property type="protein sequence ID" value="OXA63055.1"/>
    <property type="molecule type" value="Genomic_DNA"/>
</dbReference>
<feature type="domain" description="CAP-Gly" evidence="2">
    <location>
        <begin position="77"/>
        <end position="119"/>
    </location>
</feature>
<dbReference type="InterPro" id="IPR036859">
    <property type="entry name" value="CAP-Gly_dom_sf"/>
</dbReference>
<dbReference type="AlphaFoldDB" id="A0A226EZR7"/>
<dbReference type="SMART" id="SM01052">
    <property type="entry name" value="CAP_GLY"/>
    <property type="match status" value="1"/>
</dbReference>
<dbReference type="InterPro" id="IPR028750">
    <property type="entry name" value="CEP350/CC187"/>
</dbReference>
<keyword evidence="4" id="KW-1185">Reference proteome</keyword>
<dbReference type="OrthoDB" id="2130750at2759"/>
<gene>
    <name evidence="3" type="ORF">Fcan01_00489</name>
</gene>
<evidence type="ECO:0000313" key="4">
    <source>
        <dbReference type="Proteomes" id="UP000198287"/>
    </source>
</evidence>
<evidence type="ECO:0000313" key="3">
    <source>
        <dbReference type="EMBL" id="OXA63055.1"/>
    </source>
</evidence>
<name>A0A226EZR7_FOLCA</name>
<dbReference type="PANTHER" id="PTHR13958">
    <property type="entry name" value="CENTROSOME-ASSOCIATED PROTEIN 350"/>
    <property type="match status" value="1"/>
</dbReference>
<accession>A0A226EZR7</accession>
<feature type="compositionally biased region" description="Low complexity" evidence="1">
    <location>
        <begin position="1"/>
        <end position="31"/>
    </location>
</feature>
<organism evidence="3 4">
    <name type="scientific">Folsomia candida</name>
    <name type="common">Springtail</name>
    <dbReference type="NCBI Taxonomy" id="158441"/>
    <lineage>
        <taxon>Eukaryota</taxon>
        <taxon>Metazoa</taxon>
        <taxon>Ecdysozoa</taxon>
        <taxon>Arthropoda</taxon>
        <taxon>Hexapoda</taxon>
        <taxon>Collembola</taxon>
        <taxon>Entomobryomorpha</taxon>
        <taxon>Isotomoidea</taxon>
        <taxon>Isotomidae</taxon>
        <taxon>Proisotominae</taxon>
        <taxon>Folsomia</taxon>
    </lineage>
</organism>
<proteinExistence type="predicted"/>
<dbReference type="Gene3D" id="2.30.30.190">
    <property type="entry name" value="CAP Gly-rich-like domain"/>
    <property type="match status" value="1"/>
</dbReference>